<comment type="catalytic activity">
    <reaction evidence="8 9">
        <text>N-acetyl-L-glutamate + ATP = N-acetyl-L-glutamyl 5-phosphate + ADP</text>
        <dbReference type="Rhea" id="RHEA:14629"/>
        <dbReference type="ChEBI" id="CHEBI:30616"/>
        <dbReference type="ChEBI" id="CHEBI:44337"/>
        <dbReference type="ChEBI" id="CHEBI:57936"/>
        <dbReference type="ChEBI" id="CHEBI:456216"/>
        <dbReference type="EC" id="2.7.2.8"/>
    </reaction>
</comment>
<evidence type="ECO:0000256" key="3">
    <source>
        <dbReference type="ARBA" id="ARBA00022605"/>
    </source>
</evidence>
<keyword evidence="12" id="KW-1185">Reference proteome</keyword>
<feature type="site" description="Transition state stabilizer" evidence="9">
    <location>
        <position position="7"/>
    </location>
</feature>
<evidence type="ECO:0000256" key="9">
    <source>
        <dbReference type="HAMAP-Rule" id="MF_00082"/>
    </source>
</evidence>
<dbReference type="CDD" id="cd04238">
    <property type="entry name" value="AAK_NAGK-like"/>
    <property type="match status" value="1"/>
</dbReference>
<dbReference type="EC" id="2.7.2.8" evidence="9"/>
<keyword evidence="2 9" id="KW-0055">Arginine biosynthesis</keyword>
<dbReference type="Proteomes" id="UP000295681">
    <property type="component" value="Unassembled WGS sequence"/>
</dbReference>
<dbReference type="GO" id="GO:0005737">
    <property type="term" value="C:cytoplasm"/>
    <property type="evidence" value="ECO:0007669"/>
    <property type="project" value="UniProtKB-SubCell"/>
</dbReference>
<organism evidence="11 12">
    <name type="scientific">Leuconostoc fallax</name>
    <dbReference type="NCBI Taxonomy" id="1251"/>
    <lineage>
        <taxon>Bacteria</taxon>
        <taxon>Bacillati</taxon>
        <taxon>Bacillota</taxon>
        <taxon>Bacilli</taxon>
        <taxon>Lactobacillales</taxon>
        <taxon>Lactobacillaceae</taxon>
        <taxon>Leuconostoc</taxon>
    </lineage>
</organism>
<feature type="binding site" evidence="9">
    <location>
        <position position="155"/>
    </location>
    <ligand>
        <name>substrate</name>
    </ligand>
</feature>
<comment type="subcellular location">
    <subcellularLocation>
        <location evidence="9">Cytoplasm</location>
    </subcellularLocation>
</comment>
<feature type="site" description="Transition state stabilizer" evidence="9">
    <location>
        <position position="214"/>
    </location>
</feature>
<dbReference type="EMBL" id="PUFI01000013">
    <property type="protein sequence ID" value="TDG68446.1"/>
    <property type="molecule type" value="Genomic_DNA"/>
</dbReference>
<evidence type="ECO:0000256" key="5">
    <source>
        <dbReference type="ARBA" id="ARBA00022741"/>
    </source>
</evidence>
<evidence type="ECO:0000256" key="2">
    <source>
        <dbReference type="ARBA" id="ARBA00022571"/>
    </source>
</evidence>
<dbReference type="InterPro" id="IPR001048">
    <property type="entry name" value="Asp/Glu/Uridylate_kinase"/>
</dbReference>
<feature type="domain" description="Aspartate/glutamate/uridylate kinase" evidence="10">
    <location>
        <begin position="3"/>
        <end position="233"/>
    </location>
</feature>
<evidence type="ECO:0000259" key="10">
    <source>
        <dbReference type="Pfam" id="PF00696"/>
    </source>
</evidence>
<dbReference type="HAMAP" id="MF_00082">
    <property type="entry name" value="ArgB"/>
    <property type="match status" value="1"/>
</dbReference>
<dbReference type="PANTHER" id="PTHR23342">
    <property type="entry name" value="N-ACETYLGLUTAMATE SYNTHASE"/>
    <property type="match status" value="1"/>
</dbReference>
<evidence type="ECO:0000313" key="11">
    <source>
        <dbReference type="EMBL" id="TDG68446.1"/>
    </source>
</evidence>
<evidence type="ECO:0000256" key="6">
    <source>
        <dbReference type="ARBA" id="ARBA00022777"/>
    </source>
</evidence>
<comment type="pathway">
    <text evidence="1 9">Amino-acid biosynthesis; L-arginine biosynthesis; N(2)-acetyl-L-ornithine from L-glutamate: step 2/4.</text>
</comment>
<feature type="binding site" evidence="9">
    <location>
        <begin position="40"/>
        <end position="41"/>
    </location>
    <ligand>
        <name>substrate</name>
    </ligand>
</feature>
<keyword evidence="3 9" id="KW-0028">Amino-acid biosynthesis</keyword>
<dbReference type="InterPro" id="IPR004662">
    <property type="entry name" value="AcgluKinase_fam"/>
</dbReference>
<keyword evidence="4 9" id="KW-0808">Transferase</keyword>
<dbReference type="GO" id="GO:0003991">
    <property type="term" value="F:acetylglutamate kinase activity"/>
    <property type="evidence" value="ECO:0007669"/>
    <property type="project" value="UniProtKB-UniRule"/>
</dbReference>
<evidence type="ECO:0000313" key="12">
    <source>
        <dbReference type="Proteomes" id="UP000295681"/>
    </source>
</evidence>
<dbReference type="UniPathway" id="UPA00068">
    <property type="reaction ID" value="UER00107"/>
</dbReference>
<dbReference type="SUPFAM" id="SSF53633">
    <property type="entry name" value="Carbamate kinase-like"/>
    <property type="match status" value="1"/>
</dbReference>
<proteinExistence type="inferred from homology"/>
<evidence type="ECO:0000256" key="8">
    <source>
        <dbReference type="ARBA" id="ARBA00048141"/>
    </source>
</evidence>
<accession>A0A4R5N928</accession>
<dbReference type="GO" id="GO:0005524">
    <property type="term" value="F:ATP binding"/>
    <property type="evidence" value="ECO:0007669"/>
    <property type="project" value="UniProtKB-UniRule"/>
</dbReference>
<dbReference type="RefSeq" id="WP_010006758.1">
    <property type="nucleotide sequence ID" value="NZ_JAGYGP010000003.1"/>
</dbReference>
<keyword evidence="9" id="KW-0963">Cytoplasm</keyword>
<evidence type="ECO:0000256" key="4">
    <source>
        <dbReference type="ARBA" id="ARBA00022679"/>
    </source>
</evidence>
<protein>
    <recommendedName>
        <fullName evidence="9">Acetylglutamate kinase</fullName>
        <ecNumber evidence="9">2.7.2.8</ecNumber>
    </recommendedName>
    <alternativeName>
        <fullName evidence="9">N-acetyl-L-glutamate 5-phosphotransferase</fullName>
    </alternativeName>
    <alternativeName>
        <fullName evidence="9">NAG kinase</fullName>
        <shortName evidence="9">NAGK</shortName>
    </alternativeName>
</protein>
<keyword evidence="5 9" id="KW-0547">Nucleotide-binding</keyword>
<keyword evidence="7 9" id="KW-0067">ATP-binding</keyword>
<dbReference type="GO" id="GO:0042450">
    <property type="term" value="P:L-arginine biosynthetic process via ornithine"/>
    <property type="evidence" value="ECO:0007669"/>
    <property type="project" value="UniProtKB-UniRule"/>
</dbReference>
<dbReference type="PIRSF" id="PIRSF000728">
    <property type="entry name" value="NAGK"/>
    <property type="match status" value="1"/>
</dbReference>
<gene>
    <name evidence="9" type="primary">argB</name>
    <name evidence="11" type="ORF">C5L23_000048</name>
</gene>
<dbReference type="NCBIfam" id="TIGR00761">
    <property type="entry name" value="argB"/>
    <property type="match status" value="1"/>
</dbReference>
<evidence type="ECO:0000256" key="7">
    <source>
        <dbReference type="ARBA" id="ARBA00022840"/>
    </source>
</evidence>
<keyword evidence="6 9" id="KW-0418">Kinase</keyword>
<dbReference type="Pfam" id="PF00696">
    <property type="entry name" value="AA_kinase"/>
    <property type="match status" value="1"/>
</dbReference>
<name>A0A4R5N928_9LACO</name>
<comment type="similarity">
    <text evidence="9">Belongs to the acetylglutamate kinase family. ArgB subfamily.</text>
</comment>
<comment type="function">
    <text evidence="9">Catalyzes the ATP-dependent phosphorylation of N-acetyl-L-glutamate.</text>
</comment>
<reference evidence="11 12" key="1">
    <citation type="journal article" date="2019" name="Appl. Microbiol. Biotechnol.">
        <title>Uncovering carbohydrate metabolism through a genotype-phenotype association study of 56 lactic acid bacteria genomes.</title>
        <authorList>
            <person name="Buron-Moles G."/>
            <person name="Chailyan A."/>
            <person name="Dolejs I."/>
            <person name="Forster J."/>
            <person name="Miks M.H."/>
        </authorList>
    </citation>
    <scope>NUCLEOTIDE SEQUENCE [LARGE SCALE GENOMIC DNA]</scope>
    <source>
        <strain evidence="11 12">ATCC 700006</strain>
    </source>
</reference>
<dbReference type="STRING" id="907931.GCA_000165675_01803"/>
<dbReference type="InterPro" id="IPR036393">
    <property type="entry name" value="AceGlu_kinase-like_sf"/>
</dbReference>
<comment type="caution">
    <text evidence="11">The sequence shown here is derived from an EMBL/GenBank/DDBJ whole genome shotgun (WGS) entry which is preliminary data.</text>
</comment>
<feature type="binding site" evidence="9">
    <location>
        <position position="62"/>
    </location>
    <ligand>
        <name>substrate</name>
    </ligand>
</feature>
<dbReference type="InterPro" id="IPR037528">
    <property type="entry name" value="ArgB"/>
</dbReference>
<dbReference type="AlphaFoldDB" id="A0A4R5N928"/>
<sequence>MHTIVIKIGGNAATQLTPTFFETIKQWQQQGKYVVIVHGGGTMISNLMAQFNEPVIKKDGIRVTNSTSIELTKMALIGQVQPQILDQLRQNNLNAIGLNAGSAQLLTGSFLNQACYGLVGKIDQVNVKIIKTELHNGYIPVISPLAITNDGQWLNVNADQAATAIAKHLRADHLYLLTDVSGIKVAGNILHHITPTLAQELEMQSIITGGMIPKVNNALTAVAQGVTTVHITDHVNTHGTLVTA</sequence>
<dbReference type="Gene3D" id="3.40.1160.10">
    <property type="entry name" value="Acetylglutamate kinase-like"/>
    <property type="match status" value="1"/>
</dbReference>
<evidence type="ECO:0000256" key="1">
    <source>
        <dbReference type="ARBA" id="ARBA00004828"/>
    </source>
</evidence>
<dbReference type="PANTHER" id="PTHR23342:SF0">
    <property type="entry name" value="N-ACETYLGLUTAMATE SYNTHASE, MITOCHONDRIAL"/>
    <property type="match status" value="1"/>
</dbReference>